<gene>
    <name evidence="1" type="ORF">CQW23_03665</name>
</gene>
<organism evidence="1 2">
    <name type="scientific">Capsicum baccatum</name>
    <name type="common">Peruvian pepper</name>
    <dbReference type="NCBI Taxonomy" id="33114"/>
    <lineage>
        <taxon>Eukaryota</taxon>
        <taxon>Viridiplantae</taxon>
        <taxon>Streptophyta</taxon>
        <taxon>Embryophyta</taxon>
        <taxon>Tracheophyta</taxon>
        <taxon>Spermatophyta</taxon>
        <taxon>Magnoliopsida</taxon>
        <taxon>eudicotyledons</taxon>
        <taxon>Gunneridae</taxon>
        <taxon>Pentapetalae</taxon>
        <taxon>asterids</taxon>
        <taxon>lamiids</taxon>
        <taxon>Solanales</taxon>
        <taxon>Solanaceae</taxon>
        <taxon>Solanoideae</taxon>
        <taxon>Capsiceae</taxon>
        <taxon>Capsicum</taxon>
    </lineage>
</organism>
<reference evidence="1 2" key="1">
    <citation type="journal article" date="2017" name="Genome Biol.">
        <title>New reference genome sequences of hot pepper reveal the massive evolution of plant disease-resistance genes by retroduplication.</title>
        <authorList>
            <person name="Kim S."/>
            <person name="Park J."/>
            <person name="Yeom S.I."/>
            <person name="Kim Y.M."/>
            <person name="Seo E."/>
            <person name="Kim K.T."/>
            <person name="Kim M.S."/>
            <person name="Lee J.M."/>
            <person name="Cheong K."/>
            <person name="Shin H.S."/>
            <person name="Kim S.B."/>
            <person name="Han K."/>
            <person name="Lee J."/>
            <person name="Park M."/>
            <person name="Lee H.A."/>
            <person name="Lee H.Y."/>
            <person name="Lee Y."/>
            <person name="Oh S."/>
            <person name="Lee J.H."/>
            <person name="Choi E."/>
            <person name="Choi E."/>
            <person name="Lee S.E."/>
            <person name="Jeon J."/>
            <person name="Kim H."/>
            <person name="Choi G."/>
            <person name="Song H."/>
            <person name="Lee J."/>
            <person name="Lee S.C."/>
            <person name="Kwon J.K."/>
            <person name="Lee H.Y."/>
            <person name="Koo N."/>
            <person name="Hong Y."/>
            <person name="Kim R.W."/>
            <person name="Kang W.H."/>
            <person name="Huh J.H."/>
            <person name="Kang B.C."/>
            <person name="Yang T.J."/>
            <person name="Lee Y.H."/>
            <person name="Bennetzen J.L."/>
            <person name="Choi D."/>
        </authorList>
    </citation>
    <scope>NUCLEOTIDE SEQUENCE [LARGE SCALE GENOMIC DNA]</scope>
    <source>
        <strain evidence="2">cv. PBC81</strain>
    </source>
</reference>
<dbReference type="EMBL" id="MLFT02000002">
    <property type="protein sequence ID" value="PHT55179.1"/>
    <property type="molecule type" value="Genomic_DNA"/>
</dbReference>
<proteinExistence type="predicted"/>
<dbReference type="AlphaFoldDB" id="A0A2G2XCK2"/>
<comment type="caution">
    <text evidence="1">The sequence shown here is derived from an EMBL/GenBank/DDBJ whole genome shotgun (WGS) entry which is preliminary data.</text>
</comment>
<accession>A0A2G2XCK2</accession>
<reference evidence="2" key="2">
    <citation type="journal article" date="2017" name="J. Anim. Genet.">
        <title>Multiple reference genome sequences of hot pepper reveal the massive evolution of plant disease resistance genes by retroduplication.</title>
        <authorList>
            <person name="Kim S."/>
            <person name="Park J."/>
            <person name="Yeom S.-I."/>
            <person name="Kim Y.-M."/>
            <person name="Seo E."/>
            <person name="Kim K.-T."/>
            <person name="Kim M.-S."/>
            <person name="Lee J.M."/>
            <person name="Cheong K."/>
            <person name="Shin H.-S."/>
            <person name="Kim S.-B."/>
            <person name="Han K."/>
            <person name="Lee J."/>
            <person name="Park M."/>
            <person name="Lee H.-A."/>
            <person name="Lee H.-Y."/>
            <person name="Lee Y."/>
            <person name="Oh S."/>
            <person name="Lee J.H."/>
            <person name="Choi E."/>
            <person name="Choi E."/>
            <person name="Lee S.E."/>
            <person name="Jeon J."/>
            <person name="Kim H."/>
            <person name="Choi G."/>
            <person name="Song H."/>
            <person name="Lee J."/>
            <person name="Lee S.-C."/>
            <person name="Kwon J.-K."/>
            <person name="Lee H.-Y."/>
            <person name="Koo N."/>
            <person name="Hong Y."/>
            <person name="Kim R.W."/>
            <person name="Kang W.-H."/>
            <person name="Huh J.H."/>
            <person name="Kang B.-C."/>
            <person name="Yang T.-J."/>
            <person name="Lee Y.-H."/>
            <person name="Bennetzen J.L."/>
            <person name="Choi D."/>
        </authorList>
    </citation>
    <scope>NUCLEOTIDE SEQUENCE [LARGE SCALE GENOMIC DNA]</scope>
    <source>
        <strain evidence="2">cv. PBC81</strain>
    </source>
</reference>
<dbReference type="OrthoDB" id="1625419at2759"/>
<dbReference type="Proteomes" id="UP000224567">
    <property type="component" value="Unassembled WGS sequence"/>
</dbReference>
<evidence type="ECO:0000313" key="2">
    <source>
        <dbReference type="Proteomes" id="UP000224567"/>
    </source>
</evidence>
<protein>
    <submittedName>
        <fullName evidence="1">Uncharacterized protein</fullName>
    </submittedName>
</protein>
<name>A0A2G2XCK2_CAPBA</name>
<keyword evidence="2" id="KW-1185">Reference proteome</keyword>
<sequence>MVTYAGGLNMERENREEYLRQINESEGFDITLDLILGKTLGGPVVPLRNDDVNDINIIDFTHMAIERFNSEKVCNLIVFASLFREKT</sequence>
<evidence type="ECO:0000313" key="1">
    <source>
        <dbReference type="EMBL" id="PHT55179.1"/>
    </source>
</evidence>